<evidence type="ECO:0008006" key="6">
    <source>
        <dbReference type="Google" id="ProtNLM"/>
    </source>
</evidence>
<comment type="caution">
    <text evidence="4">The sequence shown here is derived from an EMBL/GenBank/DDBJ whole genome shotgun (WGS) entry which is preliminary data.</text>
</comment>
<reference evidence="4" key="1">
    <citation type="journal article" date="2020" name="Microb. Genom.">
        <title>Genetic diversity of clinical and environmental Mucorales isolates obtained from an investigation of mucormycosis cases among solid organ transplant recipients.</title>
        <authorList>
            <person name="Nguyen M.H."/>
            <person name="Kaul D."/>
            <person name="Muto C."/>
            <person name="Cheng S.J."/>
            <person name="Richter R.A."/>
            <person name="Bruno V.M."/>
            <person name="Liu G."/>
            <person name="Beyhan S."/>
            <person name="Sundermann A.J."/>
            <person name="Mounaud S."/>
            <person name="Pasculle A.W."/>
            <person name="Nierman W.C."/>
            <person name="Driscoll E."/>
            <person name="Cumbie R."/>
            <person name="Clancy C.J."/>
            <person name="Dupont C.L."/>
        </authorList>
    </citation>
    <scope>NUCLEOTIDE SEQUENCE</scope>
    <source>
        <strain evidence="4">GL11</strain>
    </source>
</reference>
<dbReference type="Proteomes" id="UP000716291">
    <property type="component" value="Unassembled WGS sequence"/>
</dbReference>
<dbReference type="InterPro" id="IPR051053">
    <property type="entry name" value="ECH/Chromodomain_protein"/>
</dbReference>
<dbReference type="Gene3D" id="1.10.12.10">
    <property type="entry name" value="Lyase 2-enoyl-coa Hydratase, Chain A, domain 2"/>
    <property type="match status" value="1"/>
</dbReference>
<dbReference type="InterPro" id="IPR001753">
    <property type="entry name" value="Enoyl-CoA_hydra/iso"/>
</dbReference>
<dbReference type="InterPro" id="IPR014748">
    <property type="entry name" value="Enoyl-CoA_hydra_C"/>
</dbReference>
<keyword evidence="2" id="KW-0576">Peroxisome</keyword>
<dbReference type="GO" id="GO:0004165">
    <property type="term" value="F:delta(3)-delta(2)-enoyl-CoA isomerase activity"/>
    <property type="evidence" value="ECO:0007669"/>
    <property type="project" value="UniProtKB-ARBA"/>
</dbReference>
<keyword evidence="5" id="KW-1185">Reference proteome</keyword>
<dbReference type="InterPro" id="IPR029045">
    <property type="entry name" value="ClpP/crotonase-like_dom_sf"/>
</dbReference>
<organism evidence="4 5">
    <name type="scientific">Rhizopus oryzae</name>
    <name type="common">Mucormycosis agent</name>
    <name type="synonym">Rhizopus arrhizus var. delemar</name>
    <dbReference type="NCBI Taxonomy" id="64495"/>
    <lineage>
        <taxon>Eukaryota</taxon>
        <taxon>Fungi</taxon>
        <taxon>Fungi incertae sedis</taxon>
        <taxon>Mucoromycota</taxon>
        <taxon>Mucoromycotina</taxon>
        <taxon>Mucoromycetes</taxon>
        <taxon>Mucorales</taxon>
        <taxon>Mucorineae</taxon>
        <taxon>Rhizopodaceae</taxon>
        <taxon>Rhizopus</taxon>
    </lineage>
</organism>
<evidence type="ECO:0000313" key="4">
    <source>
        <dbReference type="EMBL" id="KAG1307361.1"/>
    </source>
</evidence>
<proteinExistence type="predicted"/>
<keyword evidence="3" id="KW-0413">Isomerase</keyword>
<name>A0A9P6X8I3_RHIOR</name>
<evidence type="ECO:0000313" key="5">
    <source>
        <dbReference type="Proteomes" id="UP000716291"/>
    </source>
</evidence>
<evidence type="ECO:0000256" key="2">
    <source>
        <dbReference type="ARBA" id="ARBA00023140"/>
    </source>
</evidence>
<sequence length="276" mass="30845">MIPTIPLLETLEITLTSMGVAELAFNRPNRYNALSPLAYRDWLAAIQWAAQCDDVKVVILTGRGKYYTSGQELQVPDLSPAGIESAKQRRHVTKTLVDEMINFPKLLIAAVNGNAIGFGVTTLALCDIVYSVPGATFNTPFMKFAFCAEGCSSVLFPRIMGISKANEMLLMGRTFTAEELVQCGFISRLLPADNFHEQVLNIAEESAKFSTDALKVSKKLIRDVDRQQLLKINEIEMEKLTERMKSKDSIDKIMKFVEDAKLKRVTKSERNKTSKI</sequence>
<dbReference type="SUPFAM" id="SSF52096">
    <property type="entry name" value="ClpP/crotonase"/>
    <property type="match status" value="1"/>
</dbReference>
<dbReference type="Pfam" id="PF00378">
    <property type="entry name" value="ECH_1"/>
    <property type="match status" value="1"/>
</dbReference>
<dbReference type="PANTHER" id="PTHR43684:SF1">
    <property type="entry name" value="ENOYL-COA DELTA ISOMERASE 2"/>
    <property type="match status" value="1"/>
</dbReference>
<gene>
    <name evidence="4" type="ORF">G6F64_006875</name>
</gene>
<dbReference type="OrthoDB" id="448450at2759"/>
<comment type="subcellular location">
    <subcellularLocation>
        <location evidence="1">Peroxisome</location>
    </subcellularLocation>
</comment>
<evidence type="ECO:0000256" key="3">
    <source>
        <dbReference type="ARBA" id="ARBA00023235"/>
    </source>
</evidence>
<accession>A0A9P6X8I3</accession>
<dbReference type="EMBL" id="JAANQT010000960">
    <property type="protein sequence ID" value="KAG1307361.1"/>
    <property type="molecule type" value="Genomic_DNA"/>
</dbReference>
<dbReference type="Gene3D" id="3.90.226.10">
    <property type="entry name" value="2-enoyl-CoA Hydratase, Chain A, domain 1"/>
    <property type="match status" value="1"/>
</dbReference>
<dbReference type="GO" id="GO:0005777">
    <property type="term" value="C:peroxisome"/>
    <property type="evidence" value="ECO:0007669"/>
    <property type="project" value="UniProtKB-SubCell"/>
</dbReference>
<dbReference type="CDD" id="cd06558">
    <property type="entry name" value="crotonase-like"/>
    <property type="match status" value="1"/>
</dbReference>
<evidence type="ECO:0000256" key="1">
    <source>
        <dbReference type="ARBA" id="ARBA00004275"/>
    </source>
</evidence>
<dbReference type="PANTHER" id="PTHR43684">
    <property type="match status" value="1"/>
</dbReference>
<protein>
    <recommendedName>
        <fullName evidence="6">Enoyl-CoA delta isomerase 2, mitochondrial</fullName>
    </recommendedName>
</protein>
<dbReference type="AlphaFoldDB" id="A0A9P6X8I3"/>